<keyword evidence="3" id="KW-0812">Transmembrane</keyword>
<accession>A0A443RIG3</accession>
<dbReference type="AlphaFoldDB" id="A0A443RIG3"/>
<dbReference type="GO" id="GO:0016020">
    <property type="term" value="C:membrane"/>
    <property type="evidence" value="ECO:0007669"/>
    <property type="project" value="UniProtKB-SubCell"/>
</dbReference>
<dbReference type="Pfam" id="PF01130">
    <property type="entry name" value="CD36"/>
    <property type="match status" value="1"/>
</dbReference>
<dbReference type="GO" id="GO:0005044">
    <property type="term" value="F:scavenger receptor activity"/>
    <property type="evidence" value="ECO:0007669"/>
    <property type="project" value="TreeGrafter"/>
</dbReference>
<evidence type="ECO:0000256" key="6">
    <source>
        <dbReference type="ARBA" id="ARBA00023180"/>
    </source>
</evidence>
<keyword evidence="8" id="KW-1185">Reference proteome</keyword>
<dbReference type="GO" id="GO:0005737">
    <property type="term" value="C:cytoplasm"/>
    <property type="evidence" value="ECO:0007669"/>
    <property type="project" value="TreeGrafter"/>
</dbReference>
<evidence type="ECO:0000313" key="8">
    <source>
        <dbReference type="Proteomes" id="UP000285301"/>
    </source>
</evidence>
<evidence type="ECO:0000256" key="4">
    <source>
        <dbReference type="ARBA" id="ARBA00022989"/>
    </source>
</evidence>
<reference evidence="7 8" key="1">
    <citation type="journal article" date="2018" name="Gigascience">
        <title>Genomes of trombidid mites reveal novel predicted allergens and laterally-transferred genes associated with secondary metabolism.</title>
        <authorList>
            <person name="Dong X."/>
            <person name="Chaisiri K."/>
            <person name="Xia D."/>
            <person name="Armstrong S.D."/>
            <person name="Fang Y."/>
            <person name="Donnelly M.J."/>
            <person name="Kadowaki T."/>
            <person name="McGarry J.W."/>
            <person name="Darby A.C."/>
            <person name="Makepeace B.L."/>
        </authorList>
    </citation>
    <scope>NUCLEOTIDE SEQUENCE [LARGE SCALE GENOMIC DNA]</scope>
    <source>
        <strain evidence="7">UoL-WK</strain>
    </source>
</reference>
<keyword evidence="4" id="KW-1133">Transmembrane helix</keyword>
<dbReference type="InterPro" id="IPR002159">
    <property type="entry name" value="CD36_fam"/>
</dbReference>
<comment type="similarity">
    <text evidence="2">Belongs to the CD36 family.</text>
</comment>
<name>A0A443RIG3_9ACAR</name>
<organism evidence="7 8">
    <name type="scientific">Dinothrombium tinctorium</name>
    <dbReference type="NCBI Taxonomy" id="1965070"/>
    <lineage>
        <taxon>Eukaryota</taxon>
        <taxon>Metazoa</taxon>
        <taxon>Ecdysozoa</taxon>
        <taxon>Arthropoda</taxon>
        <taxon>Chelicerata</taxon>
        <taxon>Arachnida</taxon>
        <taxon>Acari</taxon>
        <taxon>Acariformes</taxon>
        <taxon>Trombidiformes</taxon>
        <taxon>Prostigmata</taxon>
        <taxon>Anystina</taxon>
        <taxon>Parasitengona</taxon>
        <taxon>Trombidioidea</taxon>
        <taxon>Trombidiidae</taxon>
        <taxon>Dinothrombium</taxon>
    </lineage>
</organism>
<dbReference type="STRING" id="1965070.A0A443RIG3"/>
<evidence type="ECO:0000256" key="1">
    <source>
        <dbReference type="ARBA" id="ARBA00004370"/>
    </source>
</evidence>
<evidence type="ECO:0000256" key="2">
    <source>
        <dbReference type="ARBA" id="ARBA00010532"/>
    </source>
</evidence>
<dbReference type="OrthoDB" id="514335at2759"/>
<protein>
    <submittedName>
        <fullName evidence="7">Lysosome membrane protein 2-like protein</fullName>
    </submittedName>
</protein>
<dbReference type="PANTHER" id="PTHR11923">
    <property type="entry name" value="SCAVENGER RECEPTOR CLASS B TYPE-1 SR-B1"/>
    <property type="match status" value="1"/>
</dbReference>
<keyword evidence="6" id="KW-0325">Glycoprotein</keyword>
<comment type="subcellular location">
    <subcellularLocation>
        <location evidence="1">Membrane</location>
    </subcellularLocation>
</comment>
<dbReference type="EMBL" id="NCKU01000560">
    <property type="protein sequence ID" value="RWS15045.1"/>
    <property type="molecule type" value="Genomic_DNA"/>
</dbReference>
<keyword evidence="5" id="KW-0472">Membrane</keyword>
<dbReference type="Proteomes" id="UP000285301">
    <property type="component" value="Unassembled WGS sequence"/>
</dbReference>
<proteinExistence type="inferred from homology"/>
<sequence>MSLDWLARKVVNGVILKFNEKLFVTKSIGELLFDGYEPEFADFVASRPMKLPFDTPMSMDKKFALLKDKNNTSDGKWTVHTGIDNIMKIASVNAYKNQSELNCWNQNECNRIQGTDGMMFHPFISPEEKLYIFTPFLSRSIYMKFETHAEVRGIKTLKYVFPEELLRAPNSDEKLACFCAHNSTRNDTDICDEDGLLDLSQCNNGLPLVVSMPHFYPNNAKLIKKFYGIKPSEQKHKTFINITGFVIDGAFRFQLNIHFRSTYGVKSLENLKYGIYPVVWMEEKATIDEDSAEQLSYLVHNRIALFKTLSLVCTKKRDENRNDFYAKEQCGSSKEECVEKENLIKKYKETSL</sequence>
<dbReference type="PANTHER" id="PTHR11923:SF51">
    <property type="entry name" value="LYSOSOME MEMBRANE PROTEIN 2"/>
    <property type="match status" value="1"/>
</dbReference>
<comment type="caution">
    <text evidence="7">The sequence shown here is derived from an EMBL/GenBank/DDBJ whole genome shotgun (WGS) entry which is preliminary data.</text>
</comment>
<gene>
    <name evidence="7" type="ORF">B4U79_08965</name>
</gene>
<evidence type="ECO:0000256" key="5">
    <source>
        <dbReference type="ARBA" id="ARBA00023136"/>
    </source>
</evidence>
<evidence type="ECO:0000313" key="7">
    <source>
        <dbReference type="EMBL" id="RWS15045.1"/>
    </source>
</evidence>
<dbReference type="PRINTS" id="PR01609">
    <property type="entry name" value="CD36FAMILY"/>
</dbReference>
<evidence type="ECO:0000256" key="3">
    <source>
        <dbReference type="ARBA" id="ARBA00022692"/>
    </source>
</evidence>